<dbReference type="OrthoDB" id="9800955at2"/>
<accession>A0A1I3MX16</accession>
<dbReference type="RefSeq" id="WP_074933247.1">
    <property type="nucleotide sequence ID" value="NZ_FORI01000011.1"/>
</dbReference>
<dbReference type="InterPro" id="IPR008979">
    <property type="entry name" value="Galactose-bd-like_sf"/>
</dbReference>
<dbReference type="GO" id="GO:0005576">
    <property type="term" value="C:extracellular region"/>
    <property type="evidence" value="ECO:0007669"/>
    <property type="project" value="TreeGrafter"/>
</dbReference>
<dbReference type="InterPro" id="IPR001547">
    <property type="entry name" value="Glyco_hydro_5"/>
</dbReference>
<keyword evidence="3 4" id="KW-0326">Glycosidase</keyword>
<dbReference type="InterPro" id="IPR017853">
    <property type="entry name" value="GH"/>
</dbReference>
<reference evidence="8" key="1">
    <citation type="submission" date="2016-10" db="EMBL/GenBank/DDBJ databases">
        <authorList>
            <person name="Varghese N."/>
            <person name="Submissions S."/>
        </authorList>
    </citation>
    <scope>NUCLEOTIDE SEQUENCE [LARGE SCALE GENOMIC DNA]</scope>
    <source>
        <strain evidence="8">XBD1002</strain>
    </source>
</reference>
<name>A0A1I3MX16_9SPIR</name>
<dbReference type="EMBL" id="FORI01000011">
    <property type="protein sequence ID" value="SFJ01501.1"/>
    <property type="molecule type" value="Genomic_DNA"/>
</dbReference>
<evidence type="ECO:0000256" key="4">
    <source>
        <dbReference type="RuleBase" id="RU361153"/>
    </source>
</evidence>
<protein>
    <submittedName>
        <fullName evidence="7">Endoglucanase</fullName>
    </submittedName>
</protein>
<keyword evidence="8" id="KW-1185">Reference proteome</keyword>
<gene>
    <name evidence="7" type="ORF">SAMN04487775_11121</name>
</gene>
<evidence type="ECO:0000256" key="3">
    <source>
        <dbReference type="ARBA" id="ARBA00023295"/>
    </source>
</evidence>
<evidence type="ECO:0000256" key="5">
    <source>
        <dbReference type="SAM" id="SignalP"/>
    </source>
</evidence>
<dbReference type="Pfam" id="PF00150">
    <property type="entry name" value="Cellulase"/>
    <property type="match status" value="1"/>
</dbReference>
<dbReference type="GO" id="GO:0009986">
    <property type="term" value="C:cell surface"/>
    <property type="evidence" value="ECO:0007669"/>
    <property type="project" value="TreeGrafter"/>
</dbReference>
<proteinExistence type="inferred from homology"/>
<dbReference type="Gene3D" id="3.20.20.80">
    <property type="entry name" value="Glycosidases"/>
    <property type="match status" value="1"/>
</dbReference>
<evidence type="ECO:0000313" key="7">
    <source>
        <dbReference type="EMBL" id="SFJ01501.1"/>
    </source>
</evidence>
<dbReference type="SUPFAM" id="SSF51445">
    <property type="entry name" value="(Trans)glycosidases"/>
    <property type="match status" value="1"/>
</dbReference>
<dbReference type="InterPro" id="IPR050386">
    <property type="entry name" value="Glycosyl_hydrolase_5"/>
</dbReference>
<dbReference type="Proteomes" id="UP000182737">
    <property type="component" value="Unassembled WGS sequence"/>
</dbReference>
<organism evidence="7 8">
    <name type="scientific">Treponema bryantii</name>
    <dbReference type="NCBI Taxonomy" id="163"/>
    <lineage>
        <taxon>Bacteria</taxon>
        <taxon>Pseudomonadati</taxon>
        <taxon>Spirochaetota</taxon>
        <taxon>Spirochaetia</taxon>
        <taxon>Spirochaetales</taxon>
        <taxon>Treponemataceae</taxon>
        <taxon>Treponema</taxon>
    </lineage>
</organism>
<feature type="signal peptide" evidence="5">
    <location>
        <begin position="1"/>
        <end position="19"/>
    </location>
</feature>
<feature type="domain" description="Glycoside hydrolase family 5" evidence="6">
    <location>
        <begin position="49"/>
        <end position="336"/>
    </location>
</feature>
<evidence type="ECO:0000259" key="6">
    <source>
        <dbReference type="Pfam" id="PF00150"/>
    </source>
</evidence>
<dbReference type="PANTHER" id="PTHR31297:SF17">
    <property type="entry name" value="ENDOGLUCANASE"/>
    <property type="match status" value="1"/>
</dbReference>
<dbReference type="SUPFAM" id="SSF49785">
    <property type="entry name" value="Galactose-binding domain-like"/>
    <property type="match status" value="1"/>
</dbReference>
<evidence type="ECO:0000256" key="2">
    <source>
        <dbReference type="ARBA" id="ARBA00022801"/>
    </source>
</evidence>
<keyword evidence="1 5" id="KW-0732">Signal</keyword>
<feature type="chain" id="PRO_5010340379" evidence="5">
    <location>
        <begin position="20"/>
        <end position="559"/>
    </location>
</feature>
<evidence type="ECO:0000313" key="8">
    <source>
        <dbReference type="Proteomes" id="UP000182737"/>
    </source>
</evidence>
<sequence length="559" mass="64731">MKKSLFTITLLLLMTSAFCQNKLPFTKGINMLTYFESWNKGELPNLNKHEEADFACLKNMGVEVIRLPVHFENLMEPYATGKIYDIVFERLDKVCDWAEKYQIYLVIDNHSFNSEEEDNNPPSAQFYKEHLEAVWSQVAQRYKDRSQYIIYEIINEPKGKGDVASKWVKIQQGIIDLIRQYDPERDIVVTGADFSSIDTLVKMKPYKDPHLIYTFHFYEPFIFTHQGATWVGKEMIDLEGLPFPYDKNKLPELKGNTKGSWIQWQIENEYYQTGTEKFINSRIKKAADWAKKNKVRVWAGEMGAKTWIDSKYRLAWINATRTALVKNEIPYCSWGIDGSDGFLTSDKAGLIFPDDIDKEALEAYGFTMPDKKLSEKTRINITSQKPYLVYDGLLGKGCSKICWGNINEIRKDRSYDYCFSISYPGKQSGIKLNLPNKISGILGKDPQSFSISLSVKFTDKSQEFNLNLSDADEGAELPPWNITVKIKASDYKIGEWITVEIPFSRFTESGAWSEKANKWFESQGKYDWSRLCCIYFDFDDFDNKKADTIYIDDIVIKKM</sequence>
<dbReference type="Gene3D" id="2.60.120.430">
    <property type="entry name" value="Galactose-binding lectin"/>
    <property type="match status" value="1"/>
</dbReference>
<dbReference type="GO" id="GO:0008422">
    <property type="term" value="F:beta-glucosidase activity"/>
    <property type="evidence" value="ECO:0007669"/>
    <property type="project" value="TreeGrafter"/>
</dbReference>
<keyword evidence="2 4" id="KW-0378">Hydrolase</keyword>
<dbReference type="AlphaFoldDB" id="A0A1I3MX16"/>
<comment type="similarity">
    <text evidence="4">Belongs to the glycosyl hydrolase 5 (cellulase A) family.</text>
</comment>
<dbReference type="GO" id="GO:0009251">
    <property type="term" value="P:glucan catabolic process"/>
    <property type="evidence" value="ECO:0007669"/>
    <property type="project" value="TreeGrafter"/>
</dbReference>
<evidence type="ECO:0000256" key="1">
    <source>
        <dbReference type="ARBA" id="ARBA00022729"/>
    </source>
</evidence>
<dbReference type="PANTHER" id="PTHR31297">
    <property type="entry name" value="GLUCAN ENDO-1,6-BETA-GLUCOSIDASE B"/>
    <property type="match status" value="1"/>
</dbReference>